<dbReference type="EMBL" id="JAYWIO010000002">
    <property type="protein sequence ID" value="KAK7282136.1"/>
    <property type="molecule type" value="Genomic_DNA"/>
</dbReference>
<organism evidence="1 2">
    <name type="scientific">Crotalaria pallida</name>
    <name type="common">Smooth rattlebox</name>
    <name type="synonym">Crotalaria striata</name>
    <dbReference type="NCBI Taxonomy" id="3830"/>
    <lineage>
        <taxon>Eukaryota</taxon>
        <taxon>Viridiplantae</taxon>
        <taxon>Streptophyta</taxon>
        <taxon>Embryophyta</taxon>
        <taxon>Tracheophyta</taxon>
        <taxon>Spermatophyta</taxon>
        <taxon>Magnoliopsida</taxon>
        <taxon>eudicotyledons</taxon>
        <taxon>Gunneridae</taxon>
        <taxon>Pentapetalae</taxon>
        <taxon>rosids</taxon>
        <taxon>fabids</taxon>
        <taxon>Fabales</taxon>
        <taxon>Fabaceae</taxon>
        <taxon>Papilionoideae</taxon>
        <taxon>50 kb inversion clade</taxon>
        <taxon>genistoids sensu lato</taxon>
        <taxon>core genistoids</taxon>
        <taxon>Crotalarieae</taxon>
        <taxon>Crotalaria</taxon>
    </lineage>
</organism>
<evidence type="ECO:0000313" key="2">
    <source>
        <dbReference type="Proteomes" id="UP001372338"/>
    </source>
</evidence>
<accession>A0AAN9FVH3</accession>
<protein>
    <submittedName>
        <fullName evidence="1">Uncharacterized protein</fullName>
    </submittedName>
</protein>
<comment type="caution">
    <text evidence="1">The sequence shown here is derived from an EMBL/GenBank/DDBJ whole genome shotgun (WGS) entry which is preliminary data.</text>
</comment>
<reference evidence="1 2" key="1">
    <citation type="submission" date="2024-01" db="EMBL/GenBank/DDBJ databases">
        <title>The genomes of 5 underutilized Papilionoideae crops provide insights into root nodulation and disease resistanc.</title>
        <authorList>
            <person name="Yuan L."/>
        </authorList>
    </citation>
    <scope>NUCLEOTIDE SEQUENCE [LARGE SCALE GENOMIC DNA]</scope>
    <source>
        <strain evidence="1">ZHUSHIDOU_FW_LH</strain>
        <tissue evidence="1">Leaf</tissue>
    </source>
</reference>
<name>A0AAN9FVH3_CROPI</name>
<dbReference type="AlphaFoldDB" id="A0AAN9FVH3"/>
<keyword evidence="2" id="KW-1185">Reference proteome</keyword>
<evidence type="ECO:0000313" key="1">
    <source>
        <dbReference type="EMBL" id="KAK7282136.1"/>
    </source>
</evidence>
<proteinExistence type="predicted"/>
<sequence length="77" mass="8934">MNEILFAQSYFLLKLLEKEVLRLNKSACHRDKVFFNLCECLSFAHKKMTKYADQHGYSSSSASLLGRRCHLKVHNKG</sequence>
<gene>
    <name evidence="1" type="ORF">RIF29_10705</name>
</gene>
<dbReference type="Proteomes" id="UP001372338">
    <property type="component" value="Unassembled WGS sequence"/>
</dbReference>